<evidence type="ECO:0000313" key="2">
    <source>
        <dbReference type="EMBL" id="MDC3421856.1"/>
    </source>
</evidence>
<accession>A0A9X4AJB6</accession>
<dbReference type="AlphaFoldDB" id="A0A9X4AJB6"/>
<dbReference type="Proteomes" id="UP001145072">
    <property type="component" value="Unassembled WGS sequence"/>
</dbReference>
<proteinExistence type="predicted"/>
<organism evidence="2 3">
    <name type="scientific">Aquibacillus koreensis</name>
    <dbReference type="NCBI Taxonomy" id="279446"/>
    <lineage>
        <taxon>Bacteria</taxon>
        <taxon>Bacillati</taxon>
        <taxon>Bacillota</taxon>
        <taxon>Bacilli</taxon>
        <taxon>Bacillales</taxon>
        <taxon>Bacillaceae</taxon>
        <taxon>Aquibacillus</taxon>
    </lineage>
</organism>
<dbReference type="RefSeq" id="WP_259866300.1">
    <property type="nucleotide sequence ID" value="NZ_JAMQJZ010000014.1"/>
</dbReference>
<evidence type="ECO:0000256" key="1">
    <source>
        <dbReference type="SAM" id="MobiDB-lite"/>
    </source>
</evidence>
<protein>
    <submittedName>
        <fullName evidence="2">Uncharacterized protein</fullName>
    </submittedName>
</protein>
<sequence>MIYFLLFMSFLLHIVSFILIKTFRDKLKEVDQLETTQKQNVKEMEDLLAVYLLEIKDENEKLVKVLQENEHVQRKEKKRQPISSHVKEDMYTVEDREQKEADNTLQNVERKTTKRKEEYNDYNPPIDRMEQQDVLEQSTSAKVMSLYEQGNSVEAIAKKLDCGKTEVELLLKFHRKNS</sequence>
<comment type="caution">
    <text evidence="2">The sequence shown here is derived from an EMBL/GenBank/DDBJ whole genome shotgun (WGS) entry which is preliminary data.</text>
</comment>
<name>A0A9X4AJB6_9BACI</name>
<dbReference type="EMBL" id="JAMQJZ010000014">
    <property type="protein sequence ID" value="MDC3421856.1"/>
    <property type="molecule type" value="Genomic_DNA"/>
</dbReference>
<feature type="region of interest" description="Disordered" evidence="1">
    <location>
        <begin position="74"/>
        <end position="125"/>
    </location>
</feature>
<gene>
    <name evidence="2" type="ORF">NC661_15890</name>
</gene>
<keyword evidence="3" id="KW-1185">Reference proteome</keyword>
<feature type="compositionally biased region" description="Basic and acidic residues" evidence="1">
    <location>
        <begin position="85"/>
        <end position="119"/>
    </location>
</feature>
<reference evidence="2" key="1">
    <citation type="submission" date="2022-06" db="EMBL/GenBank/DDBJ databases">
        <title>Aquibacillus sp. a new bacterium isolated from soil saline samples.</title>
        <authorList>
            <person name="Galisteo C."/>
            <person name="De La Haba R."/>
            <person name="Sanchez-Porro C."/>
            <person name="Ventosa A."/>
        </authorList>
    </citation>
    <scope>NUCLEOTIDE SEQUENCE</scope>
    <source>
        <strain evidence="2">JCM 12387</strain>
    </source>
</reference>
<evidence type="ECO:0000313" key="3">
    <source>
        <dbReference type="Proteomes" id="UP001145072"/>
    </source>
</evidence>